<feature type="transmembrane region" description="Helical" evidence="3">
    <location>
        <begin position="400"/>
        <end position="421"/>
    </location>
</feature>
<dbReference type="AlphaFoldDB" id="A0A371PL20"/>
<dbReference type="GO" id="GO:0009847">
    <property type="term" value="P:spore germination"/>
    <property type="evidence" value="ECO:0007669"/>
    <property type="project" value="InterPro"/>
</dbReference>
<evidence type="ECO:0000256" key="1">
    <source>
        <dbReference type="ARBA" id="ARBA00005278"/>
    </source>
</evidence>
<keyword evidence="3" id="KW-1133">Transmembrane helix</keyword>
<evidence type="ECO:0000256" key="2">
    <source>
        <dbReference type="ARBA" id="ARBA00023136"/>
    </source>
</evidence>
<feature type="transmembrane region" description="Helical" evidence="3">
    <location>
        <begin position="301"/>
        <end position="323"/>
    </location>
</feature>
<accession>A0A371PL20</accession>
<dbReference type="InterPro" id="IPR050768">
    <property type="entry name" value="UPF0353/GerABKA_families"/>
</dbReference>
<gene>
    <name evidence="4" type="ORF">DX130_07675</name>
</gene>
<dbReference type="PANTHER" id="PTHR22550">
    <property type="entry name" value="SPORE GERMINATION PROTEIN"/>
    <property type="match status" value="1"/>
</dbReference>
<protein>
    <submittedName>
        <fullName evidence="4">Spore germination protein</fullName>
    </submittedName>
</protein>
<keyword evidence="5" id="KW-1185">Reference proteome</keyword>
<dbReference type="Pfam" id="PF03323">
    <property type="entry name" value="GerA"/>
    <property type="match status" value="1"/>
</dbReference>
<dbReference type="InterPro" id="IPR004995">
    <property type="entry name" value="Spore_Ger"/>
</dbReference>
<dbReference type="EMBL" id="QUBQ01000001">
    <property type="protein sequence ID" value="REK76891.1"/>
    <property type="molecule type" value="Genomic_DNA"/>
</dbReference>
<dbReference type="GO" id="GO:0016020">
    <property type="term" value="C:membrane"/>
    <property type="evidence" value="ECO:0007669"/>
    <property type="project" value="InterPro"/>
</dbReference>
<dbReference type="PIRSF" id="PIRSF005690">
    <property type="entry name" value="GerBA"/>
    <property type="match status" value="1"/>
</dbReference>
<evidence type="ECO:0000313" key="5">
    <source>
        <dbReference type="Proteomes" id="UP000261905"/>
    </source>
</evidence>
<dbReference type="Proteomes" id="UP000261905">
    <property type="component" value="Unassembled WGS sequence"/>
</dbReference>
<comment type="caution">
    <text evidence="4">The sequence shown here is derived from an EMBL/GenBank/DDBJ whole genome shotgun (WGS) entry which is preliminary data.</text>
</comment>
<dbReference type="OrthoDB" id="1726708at2"/>
<sequence>MAPSEQRENAASSYTLSADLNENFKQFQTVFDKCGDIQYRQFEWNTAQRGAFIVLNGVGDINAVNMDLLKQAVESSLTGAVQELTEEHRAAIQSKLSFTSQTSWSDDFQTSVEEVLSGALAVLLDGFTQVLLLNVKGLETRSIEEPATEAVIRGPRDGFQENISTNISLIRRRLKTTQLKLEMFTAGKLSGTDIAITYLEGIAKESLITEVKERVGRIQIDAILESGYVEELIEDHSLSPFPQVLVTERPDKVVGNLLEGKVAIIVDNTPFVIVVPGTFFQLLQTPEDYYQRYFVASAIRILRFIAVVSSLLLPSLYIALTTYHHEMIPTMLLISIASSRETVPFPAFVEALLMEVAFEGLREAGVRLPRPVGQGVSIVGALVIGQAAVAAGIVSSPLLIIVSMTGIASFLFPSFQLGLAFRLLRFPMMIAAATFGLYGILMLVLLLLLHMLHLQSFGVPYMAPLSPLRAGELKDVLFRANWMKLKKSPRSS</sequence>
<feature type="transmembrane region" description="Helical" evidence="3">
    <location>
        <begin position="373"/>
        <end position="394"/>
    </location>
</feature>
<proteinExistence type="inferred from homology"/>
<reference evidence="4 5" key="1">
    <citation type="submission" date="2018-08" db="EMBL/GenBank/DDBJ databases">
        <title>Paenibacillus sp. M4BSY-1, whole genome shotgun sequence.</title>
        <authorList>
            <person name="Tuo L."/>
        </authorList>
    </citation>
    <scope>NUCLEOTIDE SEQUENCE [LARGE SCALE GENOMIC DNA]</scope>
    <source>
        <strain evidence="4 5">M4BSY-1</strain>
    </source>
</reference>
<name>A0A371PL20_9BACL</name>
<organism evidence="4 5">
    <name type="scientific">Paenibacillus paeoniae</name>
    <dbReference type="NCBI Taxonomy" id="2292705"/>
    <lineage>
        <taxon>Bacteria</taxon>
        <taxon>Bacillati</taxon>
        <taxon>Bacillota</taxon>
        <taxon>Bacilli</taxon>
        <taxon>Bacillales</taxon>
        <taxon>Paenibacillaceae</taxon>
        <taxon>Paenibacillus</taxon>
    </lineage>
</organism>
<feature type="transmembrane region" description="Helical" evidence="3">
    <location>
        <begin position="428"/>
        <end position="452"/>
    </location>
</feature>
<comment type="similarity">
    <text evidence="1">Belongs to the GerABKA family.</text>
</comment>
<evidence type="ECO:0000256" key="3">
    <source>
        <dbReference type="SAM" id="Phobius"/>
    </source>
</evidence>
<dbReference type="RefSeq" id="WP_116044114.1">
    <property type="nucleotide sequence ID" value="NZ_QUBQ01000001.1"/>
</dbReference>
<evidence type="ECO:0000313" key="4">
    <source>
        <dbReference type="EMBL" id="REK76891.1"/>
    </source>
</evidence>
<keyword evidence="2 3" id="KW-0472">Membrane</keyword>
<keyword evidence="3" id="KW-0812">Transmembrane</keyword>
<dbReference type="PANTHER" id="PTHR22550:SF5">
    <property type="entry name" value="LEUCINE ZIPPER PROTEIN 4"/>
    <property type="match status" value="1"/>
</dbReference>